<reference evidence="5" key="1">
    <citation type="submission" date="2020-10" db="EMBL/GenBank/DDBJ databases">
        <authorList>
            <person name="Gilroy R."/>
        </authorList>
    </citation>
    <scope>NUCLEOTIDE SEQUENCE</scope>
    <source>
        <strain evidence="5">1370</strain>
    </source>
</reference>
<feature type="domain" description="Exonuclease" evidence="4">
    <location>
        <begin position="130"/>
        <end position="295"/>
    </location>
</feature>
<evidence type="ECO:0000256" key="2">
    <source>
        <dbReference type="ARBA" id="ARBA00022801"/>
    </source>
</evidence>
<dbReference type="Proteomes" id="UP000823960">
    <property type="component" value="Unassembled WGS sequence"/>
</dbReference>
<dbReference type="Gene3D" id="3.30.420.10">
    <property type="entry name" value="Ribonuclease H-like superfamily/Ribonuclease H"/>
    <property type="match status" value="1"/>
</dbReference>
<dbReference type="SMART" id="SM00479">
    <property type="entry name" value="EXOIII"/>
    <property type="match status" value="1"/>
</dbReference>
<dbReference type="GO" id="GO:0003887">
    <property type="term" value="F:DNA-directed DNA polymerase activity"/>
    <property type="evidence" value="ECO:0007669"/>
    <property type="project" value="InterPro"/>
</dbReference>
<accession>A0A9D1NRZ1</accession>
<sequence length="295" mass="33297">MTVVVLTDCPPRLRGDLSKWLLEINAGVYVGNITSRVRSELWERICENVRHGHATMVYRAANEQKMDFLIHNALWEPVDYDGIKLIRRPSPERVRRKERGSQHLSGFSKAATYKKLGSIADARKRTQAAFYTVVDIETTGLDPMKDMIIEIAALRVENKEPTSQFHRMIKIGMPLSPSITALTGITDDELEGCGVPLEKAISDFVEFVGKDLLVSHHASFDQRFLLIACKDCKLPLLKNSFADTLVIARRKITGVPDYKLETLAKHFSLDADGCHRALRDCYITHGIYSKLNQIS</sequence>
<dbReference type="GO" id="GO:0003677">
    <property type="term" value="F:DNA binding"/>
    <property type="evidence" value="ECO:0007669"/>
    <property type="project" value="InterPro"/>
</dbReference>
<dbReference type="AlphaFoldDB" id="A0A9D1NRZ1"/>
<evidence type="ECO:0000259" key="4">
    <source>
        <dbReference type="SMART" id="SM00479"/>
    </source>
</evidence>
<dbReference type="NCBIfam" id="TIGR00573">
    <property type="entry name" value="dnaq"/>
    <property type="match status" value="1"/>
</dbReference>
<organism evidence="5 6">
    <name type="scientific">Candidatus Faeciplasma avium</name>
    <dbReference type="NCBI Taxonomy" id="2840798"/>
    <lineage>
        <taxon>Bacteria</taxon>
        <taxon>Bacillati</taxon>
        <taxon>Bacillota</taxon>
        <taxon>Clostridia</taxon>
        <taxon>Eubacteriales</taxon>
        <taxon>Oscillospiraceae</taxon>
        <taxon>Oscillospiraceae incertae sedis</taxon>
        <taxon>Candidatus Faeciplasma</taxon>
    </lineage>
</organism>
<evidence type="ECO:0000256" key="1">
    <source>
        <dbReference type="ARBA" id="ARBA00022722"/>
    </source>
</evidence>
<dbReference type="InterPro" id="IPR006054">
    <property type="entry name" value="DnaQ"/>
</dbReference>
<protein>
    <submittedName>
        <fullName evidence="5">Type I-E CRISPR-associated endoribonuclease Cas2</fullName>
    </submittedName>
</protein>
<keyword evidence="3" id="KW-0269">Exonuclease</keyword>
<dbReference type="InterPro" id="IPR012337">
    <property type="entry name" value="RNaseH-like_sf"/>
</dbReference>
<dbReference type="SUPFAM" id="SSF53098">
    <property type="entry name" value="Ribonuclease H-like"/>
    <property type="match status" value="1"/>
</dbReference>
<dbReference type="PANTHER" id="PTHR30231:SF4">
    <property type="entry name" value="PROTEIN NEN2"/>
    <property type="match status" value="1"/>
</dbReference>
<dbReference type="CDD" id="cd06127">
    <property type="entry name" value="DEDDh"/>
    <property type="match status" value="1"/>
</dbReference>
<dbReference type="Pfam" id="PF09707">
    <property type="entry name" value="Cas_Cas2CT1978"/>
    <property type="match status" value="1"/>
</dbReference>
<dbReference type="GO" id="GO:0008408">
    <property type="term" value="F:3'-5' exonuclease activity"/>
    <property type="evidence" value="ECO:0007669"/>
    <property type="project" value="TreeGrafter"/>
</dbReference>
<reference evidence="5" key="2">
    <citation type="journal article" date="2021" name="PeerJ">
        <title>Extensive microbial diversity within the chicken gut microbiome revealed by metagenomics and culture.</title>
        <authorList>
            <person name="Gilroy R."/>
            <person name="Ravi A."/>
            <person name="Getino M."/>
            <person name="Pursley I."/>
            <person name="Horton D.L."/>
            <person name="Alikhan N.F."/>
            <person name="Baker D."/>
            <person name="Gharbi K."/>
            <person name="Hall N."/>
            <person name="Watson M."/>
            <person name="Adriaenssens E.M."/>
            <person name="Foster-Nyarko E."/>
            <person name="Jarju S."/>
            <person name="Secka A."/>
            <person name="Antonio M."/>
            <person name="Oren A."/>
            <person name="Chaudhuri R.R."/>
            <person name="La Ragione R."/>
            <person name="Hildebrand F."/>
            <person name="Pallen M.J."/>
        </authorList>
    </citation>
    <scope>NUCLEOTIDE SEQUENCE</scope>
    <source>
        <strain evidence="5">1370</strain>
    </source>
</reference>
<dbReference type="Pfam" id="PF00929">
    <property type="entry name" value="RNase_T"/>
    <property type="match status" value="1"/>
</dbReference>
<dbReference type="EMBL" id="DVOL01000067">
    <property type="protein sequence ID" value="HIV11019.1"/>
    <property type="molecule type" value="Genomic_DNA"/>
</dbReference>
<evidence type="ECO:0000313" key="5">
    <source>
        <dbReference type="EMBL" id="HIV11019.1"/>
    </source>
</evidence>
<dbReference type="PANTHER" id="PTHR30231">
    <property type="entry name" value="DNA POLYMERASE III SUBUNIT EPSILON"/>
    <property type="match status" value="1"/>
</dbReference>
<evidence type="ECO:0000256" key="3">
    <source>
        <dbReference type="ARBA" id="ARBA00022839"/>
    </source>
</evidence>
<dbReference type="InterPro" id="IPR010152">
    <property type="entry name" value="CRISPR-assoc_prot_Cas2_sub"/>
</dbReference>
<keyword evidence="2" id="KW-0378">Hydrolase</keyword>
<dbReference type="CDD" id="cd09755">
    <property type="entry name" value="Cas2_I-E"/>
    <property type="match status" value="1"/>
</dbReference>
<evidence type="ECO:0000313" key="6">
    <source>
        <dbReference type="Proteomes" id="UP000823960"/>
    </source>
</evidence>
<dbReference type="FunFam" id="3.30.420.10:FF:000045">
    <property type="entry name" value="3'-5' exonuclease DinG"/>
    <property type="match status" value="1"/>
</dbReference>
<proteinExistence type="predicted"/>
<keyword evidence="1" id="KW-0540">Nuclease</keyword>
<dbReference type="InterPro" id="IPR036397">
    <property type="entry name" value="RNaseH_sf"/>
</dbReference>
<dbReference type="InterPro" id="IPR013520">
    <property type="entry name" value="Ribonucl_H"/>
</dbReference>
<dbReference type="GO" id="GO:0006260">
    <property type="term" value="P:DNA replication"/>
    <property type="evidence" value="ECO:0007669"/>
    <property type="project" value="InterPro"/>
</dbReference>
<comment type="caution">
    <text evidence="5">The sequence shown here is derived from an EMBL/GenBank/DDBJ whole genome shotgun (WGS) entry which is preliminary data.</text>
</comment>
<name>A0A9D1NRZ1_9FIRM</name>
<gene>
    <name evidence="5" type="primary">cas2e</name>
    <name evidence="5" type="ORF">IAD28_04945</name>
</gene>
<dbReference type="NCBIfam" id="TIGR01873">
    <property type="entry name" value="cas_CT1978"/>
    <property type="match status" value="1"/>
</dbReference>
<dbReference type="Gene3D" id="3.30.70.240">
    <property type="match status" value="1"/>
</dbReference>